<dbReference type="InterPro" id="IPR036095">
    <property type="entry name" value="PTS_EIIB-like_sf"/>
</dbReference>
<dbReference type="InterPro" id="IPR007737">
    <property type="entry name" value="Mga_HTH"/>
</dbReference>
<dbReference type="InterPro" id="IPR013011">
    <property type="entry name" value="PTS_EIIB_2"/>
</dbReference>
<sequence>MLSLRQQKLLHLLMQEEEALTGADLASVLQVTSRTIRSDVKMLADKLQENGANIVLKRGQGYELIIEDYKYFRPFLQEAIVRNEDYAVPADPAERMDYMLRRLLLSDEYIKVEQLVKELYISETSVKNGLREVKKVLRRFSLDLDKRPNYGLKIIGPEAKMRICMAEFVFHSERQSYQALPSQELEIIGDILTERTKEAAILLSDIGKSNLITHIAIACKRIFHDNYVSMPKKELEAIRAEKEYKVAKAIVLDLQKALGTVFPEEEIAYIAIHLLGSKIISYQPTAEINILDMIERDILELSKKLLNETENIMQLGISDDEELIYGLCLHLKPAINRYKYGLSIRNPLLKEIMKNYPVAFDAAILMGKTLKLETGMAINQEEIGYMALHVGAAMERKKSKGRAKRCLIVCATGVASAQLLYHRLHATFGSRLQIVGTANVFDLHKYDLGSLDFIITTIPIKRKLTVPIIDVNTILRDEDIEKLENLVIENIGSVIKYIRQDLTFFQQDLKSKEEVLHFLCSNLERLEDIPADFQELVEERERIAPTSYGTMVAIPHPIRPVTKNTLWAVCTLKKPIQWGDSRVQFICLLSVQKEYKKDLQRMYQLLVKISGNAALVERLVKVNSYEEFVSILLPLEE</sequence>
<dbReference type="PROSITE" id="PS51099">
    <property type="entry name" value="PTS_EIIB_TYPE_2"/>
    <property type="match status" value="1"/>
</dbReference>
<reference evidence="9 10" key="1">
    <citation type="submission" date="2019-01" db="EMBL/GenBank/DDBJ databases">
        <title>Bacillus sp. M5HDSG1-1, whole genome shotgun sequence.</title>
        <authorList>
            <person name="Tuo L."/>
        </authorList>
    </citation>
    <scope>NUCLEOTIDE SEQUENCE [LARGE SCALE GENOMIC DNA]</scope>
    <source>
        <strain evidence="9 10">M5HDSG1-1</strain>
    </source>
</reference>
<dbReference type="Pfam" id="PF00359">
    <property type="entry name" value="PTS_EIIA_2"/>
    <property type="match status" value="1"/>
</dbReference>
<dbReference type="SUPFAM" id="SSF52794">
    <property type="entry name" value="PTS system IIB component-like"/>
    <property type="match status" value="1"/>
</dbReference>
<dbReference type="PANTHER" id="PTHR30185:SF13">
    <property type="entry name" value="LICABCH OPERON REGULATOR-RELATED"/>
    <property type="match status" value="1"/>
</dbReference>
<keyword evidence="3" id="KW-0805">Transcription regulation</keyword>
<accession>A0A437K9Q9</accession>
<dbReference type="PROSITE" id="PS51094">
    <property type="entry name" value="PTS_EIIA_TYPE_2"/>
    <property type="match status" value="1"/>
</dbReference>
<dbReference type="InterPro" id="IPR013196">
    <property type="entry name" value="HTH_11"/>
</dbReference>
<dbReference type="RefSeq" id="WP_127738906.1">
    <property type="nucleotide sequence ID" value="NZ_CP196002.1"/>
</dbReference>
<keyword evidence="4" id="KW-0010">Activator</keyword>
<dbReference type="PROSITE" id="PS51372">
    <property type="entry name" value="PRD_2"/>
    <property type="match status" value="2"/>
</dbReference>
<organism evidence="9 10">
    <name type="scientific">Niallia taxi</name>
    <dbReference type="NCBI Taxonomy" id="2499688"/>
    <lineage>
        <taxon>Bacteria</taxon>
        <taxon>Bacillati</taxon>
        <taxon>Bacillota</taxon>
        <taxon>Bacilli</taxon>
        <taxon>Bacillales</taxon>
        <taxon>Bacillaceae</taxon>
        <taxon>Niallia</taxon>
    </lineage>
</organism>
<evidence type="ECO:0000256" key="2">
    <source>
        <dbReference type="ARBA" id="ARBA00022737"/>
    </source>
</evidence>
<dbReference type="InterPro" id="IPR050661">
    <property type="entry name" value="BglG_antiterminators"/>
</dbReference>
<dbReference type="Pfam" id="PF00874">
    <property type="entry name" value="PRD"/>
    <property type="match status" value="2"/>
</dbReference>
<evidence type="ECO:0000256" key="3">
    <source>
        <dbReference type="ARBA" id="ARBA00023015"/>
    </source>
</evidence>
<dbReference type="InterPro" id="IPR011608">
    <property type="entry name" value="PRD"/>
</dbReference>
<dbReference type="Gene3D" id="1.10.10.10">
    <property type="entry name" value="Winged helix-like DNA-binding domain superfamily/Winged helix DNA-binding domain"/>
    <property type="match status" value="1"/>
</dbReference>
<dbReference type="InterPro" id="IPR036388">
    <property type="entry name" value="WH-like_DNA-bd_sf"/>
</dbReference>
<evidence type="ECO:0000256" key="4">
    <source>
        <dbReference type="ARBA" id="ARBA00023159"/>
    </source>
</evidence>
<dbReference type="Proteomes" id="UP000288024">
    <property type="component" value="Unassembled WGS sequence"/>
</dbReference>
<dbReference type="GO" id="GO:0009401">
    <property type="term" value="P:phosphoenolpyruvate-dependent sugar phosphotransferase system"/>
    <property type="evidence" value="ECO:0007669"/>
    <property type="project" value="InterPro"/>
</dbReference>
<keyword evidence="1" id="KW-0808">Transferase</keyword>
<evidence type="ECO:0000259" key="6">
    <source>
        <dbReference type="PROSITE" id="PS51094"/>
    </source>
</evidence>
<evidence type="ECO:0000256" key="5">
    <source>
        <dbReference type="ARBA" id="ARBA00023163"/>
    </source>
</evidence>
<name>A0A437K9Q9_9BACI</name>
<evidence type="ECO:0000259" key="8">
    <source>
        <dbReference type="PROSITE" id="PS51372"/>
    </source>
</evidence>
<dbReference type="InterPro" id="IPR036390">
    <property type="entry name" value="WH_DNA-bd_sf"/>
</dbReference>
<feature type="domain" description="PRD" evidence="8">
    <location>
        <begin position="293"/>
        <end position="400"/>
    </location>
</feature>
<evidence type="ECO:0000313" key="9">
    <source>
        <dbReference type="EMBL" id="RVT61450.1"/>
    </source>
</evidence>
<comment type="caution">
    <text evidence="9">The sequence shown here is derived from an EMBL/GenBank/DDBJ whole genome shotgun (WGS) entry which is preliminary data.</text>
</comment>
<protein>
    <submittedName>
        <fullName evidence="9">Transcription antiterminator</fullName>
    </submittedName>
</protein>
<dbReference type="Gene3D" id="3.40.50.2300">
    <property type="match status" value="1"/>
</dbReference>
<dbReference type="SUPFAM" id="SSF63520">
    <property type="entry name" value="PTS-regulatory domain, PRD"/>
    <property type="match status" value="2"/>
</dbReference>
<dbReference type="SUPFAM" id="SSF46785">
    <property type="entry name" value="Winged helix' DNA-binding domain"/>
    <property type="match status" value="1"/>
</dbReference>
<dbReference type="InterPro" id="IPR002178">
    <property type="entry name" value="PTS_EIIA_type-2_dom"/>
</dbReference>
<keyword evidence="10" id="KW-1185">Reference proteome</keyword>
<evidence type="ECO:0000256" key="1">
    <source>
        <dbReference type="ARBA" id="ARBA00022679"/>
    </source>
</evidence>
<dbReference type="InterPro" id="IPR016152">
    <property type="entry name" value="PTrfase/Anion_transptr"/>
</dbReference>
<proteinExistence type="predicted"/>
<dbReference type="AlphaFoldDB" id="A0A437K9Q9"/>
<dbReference type="PANTHER" id="PTHR30185">
    <property type="entry name" value="CRYPTIC BETA-GLUCOSIDE BGL OPERON ANTITERMINATOR"/>
    <property type="match status" value="1"/>
</dbReference>
<dbReference type="Pfam" id="PF05043">
    <property type="entry name" value="Mga"/>
    <property type="match status" value="1"/>
</dbReference>
<dbReference type="InterPro" id="IPR036634">
    <property type="entry name" value="PRD_sf"/>
</dbReference>
<dbReference type="GO" id="GO:0008982">
    <property type="term" value="F:protein-N(PI)-phosphohistidine-sugar phosphotransferase activity"/>
    <property type="evidence" value="ECO:0007669"/>
    <property type="project" value="InterPro"/>
</dbReference>
<keyword evidence="2" id="KW-0677">Repeat</keyword>
<dbReference type="Gene3D" id="3.40.930.10">
    <property type="entry name" value="Mannitol-specific EII, Chain A"/>
    <property type="match status" value="1"/>
</dbReference>
<dbReference type="SUPFAM" id="SSF55804">
    <property type="entry name" value="Phoshotransferase/anion transport protein"/>
    <property type="match status" value="1"/>
</dbReference>
<dbReference type="EMBL" id="RZTZ01000005">
    <property type="protein sequence ID" value="RVT61450.1"/>
    <property type="molecule type" value="Genomic_DNA"/>
</dbReference>
<evidence type="ECO:0000259" key="7">
    <source>
        <dbReference type="PROSITE" id="PS51099"/>
    </source>
</evidence>
<gene>
    <name evidence="9" type="ORF">EM808_14445</name>
</gene>
<dbReference type="Pfam" id="PF08279">
    <property type="entry name" value="HTH_11"/>
    <property type="match status" value="1"/>
</dbReference>
<dbReference type="Gene3D" id="1.10.1790.10">
    <property type="entry name" value="PRD domain"/>
    <property type="match status" value="2"/>
</dbReference>
<dbReference type="CDD" id="cd05568">
    <property type="entry name" value="PTS_IIB_bgl_like"/>
    <property type="match status" value="1"/>
</dbReference>
<feature type="domain" description="PTS EIIA type-2" evidence="6">
    <location>
        <begin position="496"/>
        <end position="635"/>
    </location>
</feature>
<feature type="domain" description="PRD" evidence="8">
    <location>
        <begin position="179"/>
        <end position="284"/>
    </location>
</feature>
<evidence type="ECO:0000313" key="10">
    <source>
        <dbReference type="Proteomes" id="UP000288024"/>
    </source>
</evidence>
<keyword evidence="5" id="KW-0804">Transcription</keyword>
<dbReference type="GO" id="GO:0006355">
    <property type="term" value="P:regulation of DNA-templated transcription"/>
    <property type="evidence" value="ECO:0007669"/>
    <property type="project" value="InterPro"/>
</dbReference>
<feature type="domain" description="PTS EIIB type-2" evidence="7">
    <location>
        <begin position="404"/>
        <end position="495"/>
    </location>
</feature>